<dbReference type="HOGENOM" id="CLU_2708949_0_0_1"/>
<organism evidence="2">
    <name type="scientific">Oryza meridionalis</name>
    <dbReference type="NCBI Taxonomy" id="40149"/>
    <lineage>
        <taxon>Eukaryota</taxon>
        <taxon>Viridiplantae</taxon>
        <taxon>Streptophyta</taxon>
        <taxon>Embryophyta</taxon>
        <taxon>Tracheophyta</taxon>
        <taxon>Spermatophyta</taxon>
        <taxon>Magnoliopsida</taxon>
        <taxon>Liliopsida</taxon>
        <taxon>Poales</taxon>
        <taxon>Poaceae</taxon>
        <taxon>BOP clade</taxon>
        <taxon>Oryzoideae</taxon>
        <taxon>Oryzeae</taxon>
        <taxon>Oryzinae</taxon>
        <taxon>Oryza</taxon>
    </lineage>
</organism>
<evidence type="ECO:0000256" key="1">
    <source>
        <dbReference type="SAM" id="MobiDB-lite"/>
    </source>
</evidence>
<dbReference type="AlphaFoldDB" id="A0A0E0FD37"/>
<evidence type="ECO:0000313" key="3">
    <source>
        <dbReference type="Proteomes" id="UP000008021"/>
    </source>
</evidence>
<sequence>MAALGSNGAGQETARSRSGASSLPTDVGDGKGEDGGGEIWDLVIWIWNVGQQLVGIFIFAFQNLFSNFIFAGG</sequence>
<reference evidence="2" key="1">
    <citation type="submission" date="2015-04" db="UniProtKB">
        <authorList>
            <consortium name="EnsemblPlants"/>
        </authorList>
    </citation>
    <scope>IDENTIFICATION</scope>
</reference>
<dbReference type="Gramene" id="OMERI12G11010.1">
    <property type="protein sequence ID" value="OMERI12G11010.1"/>
    <property type="gene ID" value="OMERI12G11010"/>
</dbReference>
<name>A0A0E0FD37_9ORYZ</name>
<proteinExistence type="predicted"/>
<keyword evidence="3" id="KW-1185">Reference proteome</keyword>
<protein>
    <submittedName>
        <fullName evidence="2">Uncharacterized protein</fullName>
    </submittedName>
</protein>
<feature type="region of interest" description="Disordered" evidence="1">
    <location>
        <begin position="1"/>
        <end position="32"/>
    </location>
</feature>
<accession>A0A0E0FD37</accession>
<evidence type="ECO:0000313" key="2">
    <source>
        <dbReference type="EnsemblPlants" id="OMERI12G11010.1"/>
    </source>
</evidence>
<reference evidence="2" key="2">
    <citation type="submission" date="2018-05" db="EMBL/GenBank/DDBJ databases">
        <title>OmerRS3 (Oryza meridionalis Reference Sequence Version 3).</title>
        <authorList>
            <person name="Zhang J."/>
            <person name="Kudrna D."/>
            <person name="Lee S."/>
            <person name="Talag J."/>
            <person name="Welchert J."/>
            <person name="Wing R.A."/>
        </authorList>
    </citation>
    <scope>NUCLEOTIDE SEQUENCE [LARGE SCALE GENOMIC DNA]</scope>
    <source>
        <strain evidence="2">cv. OR44</strain>
    </source>
</reference>
<dbReference type="EnsemblPlants" id="OMERI12G11010.1">
    <property type="protein sequence ID" value="OMERI12G11010.1"/>
    <property type="gene ID" value="OMERI12G11010"/>
</dbReference>
<dbReference type="Proteomes" id="UP000008021">
    <property type="component" value="Chromosome 12"/>
</dbReference>